<dbReference type="InterPro" id="IPR015946">
    <property type="entry name" value="KH_dom-like_a/b"/>
</dbReference>
<comment type="subcellular location">
    <subcellularLocation>
        <location evidence="3">Cytoplasm</location>
    </subcellularLocation>
</comment>
<dbReference type="GO" id="GO:0003723">
    <property type="term" value="F:RNA binding"/>
    <property type="evidence" value="ECO:0007669"/>
    <property type="project" value="UniProtKB-UniRule"/>
</dbReference>
<dbReference type="GO" id="GO:0005737">
    <property type="term" value="C:cytoplasm"/>
    <property type="evidence" value="ECO:0007669"/>
    <property type="project" value="UniProtKB-SubCell"/>
</dbReference>
<evidence type="ECO:0000256" key="1">
    <source>
        <dbReference type="ARBA" id="ARBA00022490"/>
    </source>
</evidence>
<reference evidence="5 6" key="1">
    <citation type="journal article" date="2015" name="Nature">
        <title>rRNA introns, odd ribosomes, and small enigmatic genomes across a large radiation of phyla.</title>
        <authorList>
            <person name="Brown C.T."/>
            <person name="Hug L.A."/>
            <person name="Thomas B.C."/>
            <person name="Sharon I."/>
            <person name="Castelle C.J."/>
            <person name="Singh A."/>
            <person name="Wilkins M.J."/>
            <person name="Williams K.H."/>
            <person name="Banfield J.F."/>
        </authorList>
    </citation>
    <scope>NUCLEOTIDE SEQUENCE [LARGE SCALE GENOMIC DNA]</scope>
</reference>
<keyword evidence="1 3" id="KW-0963">Cytoplasm</keyword>
<evidence type="ECO:0000313" key="5">
    <source>
        <dbReference type="EMBL" id="KKQ74090.1"/>
    </source>
</evidence>
<dbReference type="AlphaFoldDB" id="A0A0G0KF41"/>
<proteinExistence type="inferred from homology"/>
<keyword evidence="2 3" id="KW-0694">RNA-binding</keyword>
<dbReference type="PANTHER" id="PTHR34654">
    <property type="entry name" value="UPF0109 PROTEIN SCO5592"/>
    <property type="match status" value="1"/>
</dbReference>
<evidence type="ECO:0000256" key="4">
    <source>
        <dbReference type="SAM" id="MobiDB-lite"/>
    </source>
</evidence>
<dbReference type="InterPro" id="IPR009019">
    <property type="entry name" value="KH_sf_prok-type"/>
</dbReference>
<dbReference type="GO" id="GO:0008360">
    <property type="term" value="P:regulation of cell shape"/>
    <property type="evidence" value="ECO:0007669"/>
    <property type="project" value="UniProtKB-KW"/>
</dbReference>
<dbReference type="Gene3D" id="3.30.300.20">
    <property type="match status" value="1"/>
</dbReference>
<evidence type="ECO:0000313" key="6">
    <source>
        <dbReference type="Proteomes" id="UP000034498"/>
    </source>
</evidence>
<gene>
    <name evidence="3" type="primary">khpA</name>
    <name evidence="5" type="ORF">US94_C0014G0008</name>
</gene>
<organism evidence="5 6">
    <name type="scientific">Berkelbacteria bacterium GW2011_GWB1_38_5</name>
    <dbReference type="NCBI Taxonomy" id="1618336"/>
    <lineage>
        <taxon>Bacteria</taxon>
        <taxon>Candidatus Berkelbacteria</taxon>
    </lineage>
</organism>
<dbReference type="GO" id="GO:0071555">
    <property type="term" value="P:cell wall organization"/>
    <property type="evidence" value="ECO:0007669"/>
    <property type="project" value="UniProtKB-KW"/>
</dbReference>
<comment type="caution">
    <text evidence="5">The sequence shown here is derived from an EMBL/GenBank/DDBJ whole genome shotgun (WGS) entry which is preliminary data.</text>
</comment>
<dbReference type="GO" id="GO:0009252">
    <property type="term" value="P:peptidoglycan biosynthetic process"/>
    <property type="evidence" value="ECO:0007669"/>
    <property type="project" value="UniProtKB-UniRule"/>
</dbReference>
<dbReference type="InterPro" id="IPR020627">
    <property type="entry name" value="KhpA"/>
</dbReference>
<dbReference type="EMBL" id="LBUX01000014">
    <property type="protein sequence ID" value="KKQ74090.1"/>
    <property type="molecule type" value="Genomic_DNA"/>
</dbReference>
<evidence type="ECO:0000256" key="2">
    <source>
        <dbReference type="ARBA" id="ARBA00022884"/>
    </source>
</evidence>
<dbReference type="Proteomes" id="UP000034498">
    <property type="component" value="Unassembled WGS sequence"/>
</dbReference>
<dbReference type="CDD" id="cd22533">
    <property type="entry name" value="KH-II_YlqC-like"/>
    <property type="match status" value="1"/>
</dbReference>
<comment type="similarity">
    <text evidence="3">Belongs to the KhpA RNA-binding protein family.</text>
</comment>
<name>A0A0G0KF41_9BACT</name>
<keyword evidence="3" id="KW-0961">Cell wall biogenesis/degradation</keyword>
<protein>
    <recommendedName>
        <fullName evidence="3">RNA-binding protein KhpA</fullName>
    </recommendedName>
    <alternativeName>
        <fullName evidence="3">KH-domain protein A</fullName>
    </alternativeName>
</protein>
<comment type="function">
    <text evidence="3">A probable RNA chaperone. Forms a complex with KhpB which binds to cellular RNA and controls its expression. Plays a role in peptidoglycan (PG) homeostasis and cell length regulation.</text>
</comment>
<evidence type="ECO:0000256" key="3">
    <source>
        <dbReference type="HAMAP-Rule" id="MF_00088"/>
    </source>
</evidence>
<dbReference type="Pfam" id="PF13083">
    <property type="entry name" value="KH_KhpA-B"/>
    <property type="match status" value="1"/>
</dbReference>
<comment type="subunit">
    <text evidence="3">Forms a complex with KhpB.</text>
</comment>
<dbReference type="HAMAP" id="MF_00088">
    <property type="entry name" value="KhpA"/>
    <property type="match status" value="1"/>
</dbReference>
<dbReference type="SUPFAM" id="SSF54814">
    <property type="entry name" value="Prokaryotic type KH domain (KH-domain type II)"/>
    <property type="match status" value="1"/>
</dbReference>
<sequence length="112" mass="12408">MAEADKEFVDNVVKAIVDHPDDVKTKRSVDEMGVLIELTVHAEDMGKIIGKEGRTAKSIRTLLRVLGAKNNARVNLKIVEPEGGREVKVEEKAEKEEKDTKNLEEGQATEVV</sequence>
<accession>A0A0G0KF41</accession>
<dbReference type="STRING" id="1618336.US94_C0014G0008"/>
<dbReference type="PATRIC" id="fig|1618336.3.peg.295"/>
<dbReference type="PANTHER" id="PTHR34654:SF1">
    <property type="entry name" value="RNA-BINDING PROTEIN KHPA"/>
    <property type="match status" value="1"/>
</dbReference>
<keyword evidence="3" id="KW-0143">Chaperone</keyword>
<keyword evidence="3" id="KW-0133">Cell shape</keyword>
<feature type="region of interest" description="Disordered" evidence="4">
    <location>
        <begin position="86"/>
        <end position="112"/>
    </location>
</feature>
<feature type="compositionally biased region" description="Basic and acidic residues" evidence="4">
    <location>
        <begin position="86"/>
        <end position="104"/>
    </location>
</feature>